<dbReference type="Gene3D" id="3.90.570.10">
    <property type="entry name" value="Amyloidogenic glycoprotein, heparin-binding domain"/>
    <property type="match status" value="1"/>
</dbReference>
<dbReference type="AlphaFoldDB" id="X1JBQ8"/>
<dbReference type="SUPFAM" id="SSF56491">
    <property type="entry name" value="A heparin-binding domain"/>
    <property type="match status" value="1"/>
</dbReference>
<feature type="non-terminal residue" evidence="3">
    <location>
        <position position="1"/>
    </location>
</feature>
<organism evidence="3">
    <name type="scientific">marine sediment metagenome</name>
    <dbReference type="NCBI Taxonomy" id="412755"/>
    <lineage>
        <taxon>unclassified sequences</taxon>
        <taxon>metagenomes</taxon>
        <taxon>ecological metagenomes</taxon>
    </lineage>
</organism>
<sequence length="267" mass="29668">CSIEGRICDRNQTSSTYGACIGDNSSTPRVAYWPGKVNQHFNVTKGVWMTDPDKISSPDIDKLAYCKKWYGFDIVFVKEYKLETITTWMAIGNKGGPYTFAKQSYECVQRSSLTLKENGATCSSDFECKSGSCGEILANERDTNPESVCHENPSKCVIDSSGIEMSEGGKSCLSSKVFRTCSADSNQKISWGDKTFCATDESCFEGRGCLKHEFIFRLADGHFPADKYPENVENSILKACHDMNVPIFCPSLTDSVLGFQAWMYGQF</sequence>
<dbReference type="InterPro" id="IPR036982">
    <property type="entry name" value="Deoxyhypusine_synthase_sf"/>
</dbReference>
<evidence type="ECO:0000313" key="3">
    <source>
        <dbReference type="EMBL" id="GAH75799.1"/>
    </source>
</evidence>
<dbReference type="Pfam" id="PF02177">
    <property type="entry name" value="APP_N"/>
    <property type="match status" value="1"/>
</dbReference>
<dbReference type="GO" id="GO:0008201">
    <property type="term" value="F:heparin binding"/>
    <property type="evidence" value="ECO:0007669"/>
    <property type="project" value="InterPro"/>
</dbReference>
<dbReference type="Pfam" id="PF01916">
    <property type="entry name" value="DS"/>
    <property type="match status" value="1"/>
</dbReference>
<dbReference type="InterPro" id="IPR015849">
    <property type="entry name" value="Amyloid_glyco_heparin-bd"/>
</dbReference>
<feature type="non-terminal residue" evidence="3">
    <location>
        <position position="267"/>
    </location>
</feature>
<dbReference type="InterPro" id="IPR002773">
    <property type="entry name" value="Deoxyhypusine_synthase"/>
</dbReference>
<reference evidence="3" key="1">
    <citation type="journal article" date="2014" name="Front. Microbiol.">
        <title>High frequency of phylogenetically diverse reductive dehalogenase-homologous genes in deep subseafloor sedimentary metagenomes.</title>
        <authorList>
            <person name="Kawai M."/>
            <person name="Futagami T."/>
            <person name="Toyoda A."/>
            <person name="Takaki Y."/>
            <person name="Nishi S."/>
            <person name="Hori S."/>
            <person name="Arai W."/>
            <person name="Tsubouchi T."/>
            <person name="Morono Y."/>
            <person name="Uchiyama I."/>
            <person name="Ito T."/>
            <person name="Fujiyama A."/>
            <person name="Inagaki F."/>
            <person name="Takami H."/>
        </authorList>
    </citation>
    <scope>NUCLEOTIDE SEQUENCE</scope>
    <source>
        <strain evidence="3">Expedition CK06-06</strain>
    </source>
</reference>
<dbReference type="Gene3D" id="3.40.910.10">
    <property type="entry name" value="Deoxyhypusine synthase"/>
    <property type="match status" value="1"/>
</dbReference>
<comment type="caution">
    <text evidence="3">The sequence shown here is derived from an EMBL/GenBank/DDBJ whole genome shotgun (WGS) entry which is preliminary data.</text>
</comment>
<evidence type="ECO:0000259" key="2">
    <source>
        <dbReference type="Pfam" id="PF02177"/>
    </source>
</evidence>
<feature type="domain" description="Amyloidogenic glycoprotein heparin-binding" evidence="2">
    <location>
        <begin position="28"/>
        <end position="109"/>
    </location>
</feature>
<dbReference type="SUPFAM" id="SSF52467">
    <property type="entry name" value="DHS-like NAD/FAD-binding domain"/>
    <property type="match status" value="1"/>
</dbReference>
<proteinExistence type="inferred from homology"/>
<evidence type="ECO:0000256" key="1">
    <source>
        <dbReference type="ARBA" id="ARBA00009892"/>
    </source>
</evidence>
<name>X1JBQ8_9ZZZZ</name>
<protein>
    <recommendedName>
        <fullName evidence="2">Amyloidogenic glycoprotein heparin-binding domain-containing protein</fullName>
    </recommendedName>
</protein>
<comment type="similarity">
    <text evidence="1">Belongs to the deoxyhypusine synthase family.</text>
</comment>
<dbReference type="EMBL" id="BARU01028985">
    <property type="protein sequence ID" value="GAH75799.1"/>
    <property type="molecule type" value="Genomic_DNA"/>
</dbReference>
<dbReference type="InterPro" id="IPR029035">
    <property type="entry name" value="DHS-like_NAD/FAD-binding_dom"/>
</dbReference>
<dbReference type="InterPro" id="IPR036454">
    <property type="entry name" value="Amyloid_glyco_heparin-bd_sf"/>
</dbReference>
<accession>X1JBQ8</accession>
<gene>
    <name evidence="3" type="ORF">S03H2_46190</name>
</gene>